<gene>
    <name evidence="2" type="ORF">AU467_18340</name>
</gene>
<accession>A0A101KU31</accession>
<dbReference type="AlphaFoldDB" id="A0A101KU31"/>
<organism evidence="2 3">
    <name type="scientific">Rhizobium loti</name>
    <name type="common">Mesorhizobium loti</name>
    <dbReference type="NCBI Taxonomy" id="381"/>
    <lineage>
        <taxon>Bacteria</taxon>
        <taxon>Pseudomonadati</taxon>
        <taxon>Pseudomonadota</taxon>
        <taxon>Alphaproteobacteria</taxon>
        <taxon>Hyphomicrobiales</taxon>
        <taxon>Phyllobacteriaceae</taxon>
        <taxon>Mesorhizobium</taxon>
    </lineage>
</organism>
<evidence type="ECO:0000313" key="2">
    <source>
        <dbReference type="EMBL" id="KUM26941.1"/>
    </source>
</evidence>
<protein>
    <submittedName>
        <fullName evidence="2">Uncharacterized protein</fullName>
    </submittedName>
</protein>
<proteinExistence type="predicted"/>
<comment type="caution">
    <text evidence="2">The sequence shown here is derived from an EMBL/GenBank/DDBJ whole genome shotgun (WGS) entry which is preliminary data.</text>
</comment>
<name>A0A101KU31_RHILI</name>
<dbReference type="Proteomes" id="UP000053176">
    <property type="component" value="Unassembled WGS sequence"/>
</dbReference>
<dbReference type="EMBL" id="LPWA01000100">
    <property type="protein sequence ID" value="KUM26941.1"/>
    <property type="molecule type" value="Genomic_DNA"/>
</dbReference>
<evidence type="ECO:0000256" key="1">
    <source>
        <dbReference type="SAM" id="MobiDB-lite"/>
    </source>
</evidence>
<evidence type="ECO:0000313" key="3">
    <source>
        <dbReference type="Proteomes" id="UP000053176"/>
    </source>
</evidence>
<sequence length="77" mass="8514">MGAQDVGHGAPHLPRPTRIVDRSRKRAGQSQMPLGAGQKYDAAIRCEASVFKRSCDLLASDGWKNTTAATYRRSWRV</sequence>
<reference evidence="2 3" key="1">
    <citation type="submission" date="2015-12" db="EMBL/GenBank/DDBJ databases">
        <title>Draft genome sequence of Mesorhizobium sp. UFLA 01-765, a multitolerant efficient symbiont and plant-growth promoting strain isolated from Zn-mining soil using Leucaena leucocephala as a trap plant.</title>
        <authorList>
            <person name="Rangel W.M."/>
            <person name="Thijs S."/>
            <person name="Longatti S.M."/>
            <person name="Moreira F.M."/>
            <person name="Weyens N."/>
            <person name="Vangronsveld J."/>
            <person name="Van Hamme J.D."/>
            <person name="Bottos E.M."/>
            <person name="Rineau F."/>
        </authorList>
    </citation>
    <scope>NUCLEOTIDE SEQUENCE [LARGE SCALE GENOMIC DNA]</scope>
    <source>
        <strain evidence="2 3">UFLA 01-765</strain>
    </source>
</reference>
<feature type="region of interest" description="Disordered" evidence="1">
    <location>
        <begin position="1"/>
        <end position="36"/>
    </location>
</feature>